<dbReference type="PANTHER" id="PTHR11271:SF49">
    <property type="entry name" value="GUANINE DEAMINASE"/>
    <property type="match status" value="1"/>
</dbReference>
<name>A0AA38VF25_9PEZI</name>
<dbReference type="Proteomes" id="UP001174694">
    <property type="component" value="Unassembled WGS sequence"/>
</dbReference>
<dbReference type="PANTHER" id="PTHR11271">
    <property type="entry name" value="GUANINE DEAMINASE"/>
    <property type="match status" value="1"/>
</dbReference>
<evidence type="ECO:0000256" key="11">
    <source>
        <dbReference type="ARBA" id="ARBA00083147"/>
    </source>
</evidence>
<dbReference type="FunFam" id="3.20.20.140:FF:000022">
    <property type="entry name" value="Guanine deaminase"/>
    <property type="match status" value="1"/>
</dbReference>
<keyword evidence="5" id="KW-0479">Metal-binding</keyword>
<dbReference type="SUPFAM" id="SSF51556">
    <property type="entry name" value="Metallo-dependent hydrolases"/>
    <property type="match status" value="1"/>
</dbReference>
<dbReference type="GO" id="GO:0005829">
    <property type="term" value="C:cytosol"/>
    <property type="evidence" value="ECO:0007669"/>
    <property type="project" value="TreeGrafter"/>
</dbReference>
<keyword evidence="7" id="KW-0862">Zinc</keyword>
<dbReference type="EC" id="3.5.4.3" evidence="4"/>
<comment type="caution">
    <text evidence="13">The sequence shown here is derived from an EMBL/GenBank/DDBJ whole genome shotgun (WGS) entry which is preliminary data.</text>
</comment>
<protein>
    <recommendedName>
        <fullName evidence="10">Probable guanine deaminase</fullName>
        <ecNumber evidence="4">3.5.4.3</ecNumber>
    </recommendedName>
    <alternativeName>
        <fullName evidence="11">Guanine aminohydrolase</fullName>
    </alternativeName>
</protein>
<comment type="catalytic activity">
    <reaction evidence="8">
        <text>guanine + H2O + H(+) = xanthine + NH4(+)</text>
        <dbReference type="Rhea" id="RHEA:14665"/>
        <dbReference type="ChEBI" id="CHEBI:15377"/>
        <dbReference type="ChEBI" id="CHEBI:15378"/>
        <dbReference type="ChEBI" id="CHEBI:16235"/>
        <dbReference type="ChEBI" id="CHEBI:17712"/>
        <dbReference type="ChEBI" id="CHEBI:28938"/>
        <dbReference type="EC" id="3.5.4.3"/>
    </reaction>
</comment>
<evidence type="ECO:0000256" key="9">
    <source>
        <dbReference type="ARBA" id="ARBA00056079"/>
    </source>
</evidence>
<dbReference type="Pfam" id="PF01979">
    <property type="entry name" value="Amidohydro_1"/>
    <property type="match status" value="1"/>
</dbReference>
<dbReference type="InterPro" id="IPR011059">
    <property type="entry name" value="Metal-dep_hydrolase_composite"/>
</dbReference>
<dbReference type="EMBL" id="JANBVO010000014">
    <property type="protein sequence ID" value="KAJ9145500.1"/>
    <property type="molecule type" value="Genomic_DNA"/>
</dbReference>
<evidence type="ECO:0000256" key="7">
    <source>
        <dbReference type="ARBA" id="ARBA00022833"/>
    </source>
</evidence>
<evidence type="ECO:0000313" key="14">
    <source>
        <dbReference type="Proteomes" id="UP001174694"/>
    </source>
</evidence>
<keyword evidence="14" id="KW-1185">Reference proteome</keyword>
<proteinExistence type="inferred from homology"/>
<comment type="similarity">
    <text evidence="3">Belongs to the metallo-dependent hydrolases superfamily. ATZ/TRZ family.</text>
</comment>
<dbReference type="GO" id="GO:0008892">
    <property type="term" value="F:guanine deaminase activity"/>
    <property type="evidence" value="ECO:0007669"/>
    <property type="project" value="UniProtKB-EC"/>
</dbReference>
<dbReference type="Gene3D" id="2.30.40.10">
    <property type="entry name" value="Urease, subunit C, domain 1"/>
    <property type="match status" value="1"/>
</dbReference>
<dbReference type="Gene3D" id="3.20.20.140">
    <property type="entry name" value="Metal-dependent hydrolases"/>
    <property type="match status" value="1"/>
</dbReference>
<evidence type="ECO:0000256" key="1">
    <source>
        <dbReference type="ARBA" id="ARBA00001947"/>
    </source>
</evidence>
<dbReference type="GO" id="GO:0008270">
    <property type="term" value="F:zinc ion binding"/>
    <property type="evidence" value="ECO:0007669"/>
    <property type="project" value="TreeGrafter"/>
</dbReference>
<evidence type="ECO:0000256" key="5">
    <source>
        <dbReference type="ARBA" id="ARBA00022723"/>
    </source>
</evidence>
<evidence type="ECO:0000256" key="3">
    <source>
        <dbReference type="ARBA" id="ARBA00006745"/>
    </source>
</evidence>
<gene>
    <name evidence="13" type="ORF">NKR23_g5251</name>
</gene>
<evidence type="ECO:0000259" key="12">
    <source>
        <dbReference type="Pfam" id="PF01979"/>
    </source>
</evidence>
<organism evidence="13 14">
    <name type="scientific">Pleurostoma richardsiae</name>
    <dbReference type="NCBI Taxonomy" id="41990"/>
    <lineage>
        <taxon>Eukaryota</taxon>
        <taxon>Fungi</taxon>
        <taxon>Dikarya</taxon>
        <taxon>Ascomycota</taxon>
        <taxon>Pezizomycotina</taxon>
        <taxon>Sordariomycetes</taxon>
        <taxon>Sordariomycetidae</taxon>
        <taxon>Calosphaeriales</taxon>
        <taxon>Pleurostomataceae</taxon>
        <taxon>Pleurostoma</taxon>
    </lineage>
</organism>
<sequence>MGRPLLFHGGVVHSLSLTELEVLTSALLVVDRDGRIILFEKDVASNTVKAILEGKQIGSDAFGVPQDLINRVFNAVYGIHDISATFLSPGEFLMPGFVDTHNHAPQWAMRGLGQGLHILDWLDQVTFPSEARFSDPEYARVVYDDCVRGFLRQGITTASYYGSMHGEATRILADTCLRRGQRALVGKCNMDRNAPDYYKDTDAQESLRETHACIEHIRTIDPKYDLLRPVLTPRFAITCTPELLRGLGDIAKANPDLPIQTHFDEAEQETRATKELFPEFAHEAQLYEHFGLLGPRSILAHCTVITDREKDTLKQLRCGVAHCPIANMTVGGGFMAAPVRDFIRRGIKVGLGTDSGGGFSSSMLDSIRQTFIASNAREVTSAGLDKALSLEEGFYLATLGGAAVCGLEDRVGNFAVGKELDALWVRTTGRYRGIMTTVREEDGLRTVFEKFVMTGDDRNISEVFIKGVTVKEVEA</sequence>
<comment type="function">
    <text evidence="9">Catalyzes the hydrolytic deamination of guanine, producing xanthine and ammonia.</text>
</comment>
<accession>A0AA38VF25</accession>
<evidence type="ECO:0000256" key="10">
    <source>
        <dbReference type="ARBA" id="ARBA00069860"/>
    </source>
</evidence>
<evidence type="ECO:0000256" key="2">
    <source>
        <dbReference type="ARBA" id="ARBA00004984"/>
    </source>
</evidence>
<keyword evidence="6" id="KW-0378">Hydrolase</keyword>
<dbReference type="InterPro" id="IPR006680">
    <property type="entry name" value="Amidohydro-rel"/>
</dbReference>
<dbReference type="InterPro" id="IPR051607">
    <property type="entry name" value="Metallo-dep_hydrolases"/>
</dbReference>
<evidence type="ECO:0000313" key="13">
    <source>
        <dbReference type="EMBL" id="KAJ9145500.1"/>
    </source>
</evidence>
<evidence type="ECO:0000256" key="8">
    <source>
        <dbReference type="ARBA" id="ARBA00051148"/>
    </source>
</evidence>
<evidence type="ECO:0000256" key="6">
    <source>
        <dbReference type="ARBA" id="ARBA00022801"/>
    </source>
</evidence>
<dbReference type="GO" id="GO:0046098">
    <property type="term" value="P:guanine metabolic process"/>
    <property type="evidence" value="ECO:0007669"/>
    <property type="project" value="TreeGrafter"/>
</dbReference>
<reference evidence="13" key="1">
    <citation type="submission" date="2022-07" db="EMBL/GenBank/DDBJ databases">
        <title>Fungi with potential for degradation of polypropylene.</title>
        <authorList>
            <person name="Gostincar C."/>
        </authorList>
    </citation>
    <scope>NUCLEOTIDE SEQUENCE</scope>
    <source>
        <strain evidence="13">EXF-13308</strain>
    </source>
</reference>
<comment type="cofactor">
    <cofactor evidence="1">
        <name>Zn(2+)</name>
        <dbReference type="ChEBI" id="CHEBI:29105"/>
    </cofactor>
</comment>
<feature type="domain" description="Amidohydrolase-related" evidence="12">
    <location>
        <begin position="92"/>
        <end position="470"/>
    </location>
</feature>
<comment type="pathway">
    <text evidence="2">Purine metabolism; guanine degradation; xanthine from guanine: step 1/1.</text>
</comment>
<evidence type="ECO:0000256" key="4">
    <source>
        <dbReference type="ARBA" id="ARBA00012781"/>
    </source>
</evidence>
<dbReference type="InterPro" id="IPR032466">
    <property type="entry name" value="Metal_Hydrolase"/>
</dbReference>
<dbReference type="AlphaFoldDB" id="A0AA38VF25"/>